<dbReference type="AlphaFoldDB" id="A0A7N4PHB2"/>
<proteinExistence type="predicted"/>
<dbReference type="GeneID" id="105749210"/>
<dbReference type="PROSITE" id="PS51186">
    <property type="entry name" value="GNAT"/>
    <property type="match status" value="1"/>
</dbReference>
<keyword evidence="2" id="KW-0472">Membrane</keyword>
<dbReference type="CDD" id="cd04301">
    <property type="entry name" value="NAT_SF"/>
    <property type="match status" value="1"/>
</dbReference>
<feature type="transmembrane region" description="Helical" evidence="2">
    <location>
        <begin position="49"/>
        <end position="77"/>
    </location>
</feature>
<dbReference type="PANTHER" id="PTHR13947:SF48">
    <property type="entry name" value="N-ACETYLTRANSFERASE 8-RELATED"/>
    <property type="match status" value="1"/>
</dbReference>
<evidence type="ECO:0000313" key="5">
    <source>
        <dbReference type="Proteomes" id="UP000007648"/>
    </source>
</evidence>
<reference evidence="4 5" key="1">
    <citation type="journal article" date="2011" name="Proc. Natl. Acad. Sci. U.S.A.">
        <title>Genetic diversity and population structure of the endangered marsupial Sarcophilus harrisii (Tasmanian devil).</title>
        <authorList>
            <person name="Miller W."/>
            <person name="Hayes V.M."/>
            <person name="Ratan A."/>
            <person name="Petersen D.C."/>
            <person name="Wittekindt N.E."/>
            <person name="Miller J."/>
            <person name="Walenz B."/>
            <person name="Knight J."/>
            <person name="Qi J."/>
            <person name="Zhao F."/>
            <person name="Wang Q."/>
            <person name="Bedoya-Reina O.C."/>
            <person name="Katiyar N."/>
            <person name="Tomsho L.P."/>
            <person name="Kasson L.M."/>
            <person name="Hardie R.A."/>
            <person name="Woodbridge P."/>
            <person name="Tindall E.A."/>
            <person name="Bertelsen M.F."/>
            <person name="Dixon D."/>
            <person name="Pyecroft S."/>
            <person name="Helgen K.M."/>
            <person name="Lesk A.M."/>
            <person name="Pringle T.H."/>
            <person name="Patterson N."/>
            <person name="Zhang Y."/>
            <person name="Kreiss A."/>
            <person name="Woods G.M."/>
            <person name="Jones M.E."/>
            <person name="Schuster S.C."/>
        </authorList>
    </citation>
    <scope>NUCLEOTIDE SEQUENCE [LARGE SCALE GENOMIC DNA]</scope>
</reference>
<keyword evidence="5" id="KW-1185">Reference proteome</keyword>
<feature type="domain" description="N-acetyltransferase" evidence="3">
    <location>
        <begin position="68"/>
        <end position="228"/>
    </location>
</feature>
<dbReference type="InterPro" id="IPR016181">
    <property type="entry name" value="Acyl_CoA_acyltransferase"/>
</dbReference>
<dbReference type="RefSeq" id="XP_031805541.1">
    <property type="nucleotide sequence ID" value="XM_031949681.1"/>
</dbReference>
<dbReference type="Proteomes" id="UP000007648">
    <property type="component" value="Unassembled WGS sequence"/>
</dbReference>
<evidence type="ECO:0000313" key="4">
    <source>
        <dbReference type="Ensembl" id="ENSSHAP00000038496.1"/>
    </source>
</evidence>
<name>A0A7N4PHB2_SARHA</name>
<reference evidence="4" key="3">
    <citation type="submission" date="2025-09" db="UniProtKB">
        <authorList>
            <consortium name="Ensembl"/>
        </authorList>
    </citation>
    <scope>IDENTIFICATION</scope>
</reference>
<dbReference type="Ensembl" id="ENSSHAT00000046515.1">
    <property type="protein sequence ID" value="ENSSHAP00000038496.1"/>
    <property type="gene ID" value="ENSSHAG00000022258.1"/>
</dbReference>
<dbReference type="GeneTree" id="ENSGT00950000182932"/>
<keyword evidence="1" id="KW-0808">Transferase</keyword>
<dbReference type="CTD" id="9027"/>
<dbReference type="InterPro" id="IPR000182">
    <property type="entry name" value="GNAT_dom"/>
</dbReference>
<dbReference type="GO" id="GO:0008080">
    <property type="term" value="F:N-acetyltransferase activity"/>
    <property type="evidence" value="ECO:0007669"/>
    <property type="project" value="InterPro"/>
</dbReference>
<accession>A0A7N4PHB2</accession>
<dbReference type="InParanoid" id="A0A7N4PHB2"/>
<evidence type="ECO:0000256" key="2">
    <source>
        <dbReference type="SAM" id="Phobius"/>
    </source>
</evidence>
<keyword evidence="2" id="KW-1133">Transmembrane helix</keyword>
<dbReference type="SUPFAM" id="SSF55729">
    <property type="entry name" value="Acyl-CoA N-acyltransferases (Nat)"/>
    <property type="match status" value="1"/>
</dbReference>
<dbReference type="OrthoDB" id="41532at2759"/>
<dbReference type="KEGG" id="shr:105749210"/>
<sequence length="229" mass="24741">MGKEAAKAPWQIRRYQAQDWAAVRAIFAEGMLEQVAANFWHLLKQPRGLLLLLGVPGALLLGSGSLLPALLALPALLPTLWLLARYPFSYYVAHALHTDMRDIGAAYLSDPGSCFWVAESGSGAPVGLVCARPAPEAPDRGQLELLHLSVRREHRGRGVAKGLVRTVLRFAQARGYGGVVLTTASLNAPARKLYESLGFCKSRESLTGPSWSPVTISLAHYKHALPLAS</sequence>
<dbReference type="Pfam" id="PF00583">
    <property type="entry name" value="Acetyltransf_1"/>
    <property type="match status" value="1"/>
</dbReference>
<dbReference type="Gene3D" id="3.40.630.30">
    <property type="match status" value="1"/>
</dbReference>
<organism evidence="4 5">
    <name type="scientific">Sarcophilus harrisii</name>
    <name type="common">Tasmanian devil</name>
    <name type="synonym">Sarcophilus laniarius</name>
    <dbReference type="NCBI Taxonomy" id="9305"/>
    <lineage>
        <taxon>Eukaryota</taxon>
        <taxon>Metazoa</taxon>
        <taxon>Chordata</taxon>
        <taxon>Craniata</taxon>
        <taxon>Vertebrata</taxon>
        <taxon>Euteleostomi</taxon>
        <taxon>Mammalia</taxon>
        <taxon>Metatheria</taxon>
        <taxon>Dasyuromorphia</taxon>
        <taxon>Dasyuridae</taxon>
        <taxon>Sarcophilus</taxon>
    </lineage>
</organism>
<gene>
    <name evidence="4" type="primary">NAT8</name>
</gene>
<evidence type="ECO:0000256" key="1">
    <source>
        <dbReference type="ARBA" id="ARBA00022679"/>
    </source>
</evidence>
<evidence type="ECO:0000259" key="3">
    <source>
        <dbReference type="PROSITE" id="PS51186"/>
    </source>
</evidence>
<keyword evidence="2" id="KW-0812">Transmembrane</keyword>
<reference evidence="4" key="2">
    <citation type="submission" date="2025-08" db="UniProtKB">
        <authorList>
            <consortium name="Ensembl"/>
        </authorList>
    </citation>
    <scope>IDENTIFICATION</scope>
</reference>
<dbReference type="InterPro" id="IPR050769">
    <property type="entry name" value="NAT_camello-type"/>
</dbReference>
<dbReference type="PANTHER" id="PTHR13947">
    <property type="entry name" value="GNAT FAMILY N-ACETYLTRANSFERASE"/>
    <property type="match status" value="1"/>
</dbReference>
<protein>
    <submittedName>
        <fullName evidence="4">N-acetyltransferase 8 (putative)</fullName>
    </submittedName>
</protein>
<dbReference type="FunCoup" id="A0A7N4PHB2">
    <property type="interactions" value="111"/>
</dbReference>